<evidence type="ECO:0000256" key="10">
    <source>
        <dbReference type="SAM" id="MobiDB-lite"/>
    </source>
</evidence>
<keyword evidence="5" id="KW-0833">Ubl conjugation pathway</keyword>
<keyword evidence="2 11" id="KW-0812">Transmembrane</keyword>
<keyword evidence="7 11" id="KW-1133">Transmembrane helix</keyword>
<evidence type="ECO:0000256" key="2">
    <source>
        <dbReference type="ARBA" id="ARBA00022692"/>
    </source>
</evidence>
<proteinExistence type="predicted"/>
<evidence type="ECO:0000256" key="3">
    <source>
        <dbReference type="ARBA" id="ARBA00022723"/>
    </source>
</evidence>
<dbReference type="Proteomes" id="UP001652641">
    <property type="component" value="Chromosome 10"/>
</dbReference>
<evidence type="ECO:0000256" key="8">
    <source>
        <dbReference type="ARBA" id="ARBA00023136"/>
    </source>
</evidence>
<dbReference type="SMART" id="SM00184">
    <property type="entry name" value="RING"/>
    <property type="match status" value="1"/>
</dbReference>
<accession>A0ABM4XLV4</accession>
<evidence type="ECO:0000256" key="11">
    <source>
        <dbReference type="SAM" id="Phobius"/>
    </source>
</evidence>
<feature type="transmembrane region" description="Helical" evidence="11">
    <location>
        <begin position="123"/>
        <end position="142"/>
    </location>
</feature>
<dbReference type="Pfam" id="PF13639">
    <property type="entry name" value="zf-RING_2"/>
    <property type="match status" value="1"/>
</dbReference>
<evidence type="ECO:0000256" key="9">
    <source>
        <dbReference type="PROSITE-ProRule" id="PRU00175"/>
    </source>
</evidence>
<dbReference type="GeneID" id="112932894"/>
<evidence type="ECO:0000259" key="12">
    <source>
        <dbReference type="PROSITE" id="PS50089"/>
    </source>
</evidence>
<dbReference type="CDD" id="cd16742">
    <property type="entry name" value="RING-HC_RNFT2"/>
    <property type="match status" value="1"/>
</dbReference>
<feature type="domain" description="RING-type" evidence="12">
    <location>
        <begin position="302"/>
        <end position="340"/>
    </location>
</feature>
<feature type="region of interest" description="Disordered" evidence="10">
    <location>
        <begin position="25"/>
        <end position="89"/>
    </location>
</feature>
<dbReference type="PROSITE" id="PS50089">
    <property type="entry name" value="ZF_RING_2"/>
    <property type="match status" value="1"/>
</dbReference>
<evidence type="ECO:0000256" key="7">
    <source>
        <dbReference type="ARBA" id="ARBA00022989"/>
    </source>
</evidence>
<keyword evidence="13" id="KW-1185">Reference proteome</keyword>
<evidence type="ECO:0000313" key="13">
    <source>
        <dbReference type="Proteomes" id="UP001652641"/>
    </source>
</evidence>
<dbReference type="PANTHER" id="PTHR15860">
    <property type="entry name" value="UNCHARACTERIZED RING FINGER-CONTAINING PROTEIN"/>
    <property type="match status" value="1"/>
</dbReference>
<keyword evidence="3" id="KW-0479">Metal-binding</keyword>
<dbReference type="PROSITE" id="PS00518">
    <property type="entry name" value="ZF_RING_1"/>
    <property type="match status" value="1"/>
</dbReference>
<dbReference type="InterPro" id="IPR044235">
    <property type="entry name" value="RNFT1/2"/>
</dbReference>
<feature type="transmembrane region" description="Helical" evidence="11">
    <location>
        <begin position="199"/>
        <end position="225"/>
    </location>
</feature>
<feature type="compositionally biased region" description="Basic and acidic residues" evidence="10">
    <location>
        <begin position="71"/>
        <end position="80"/>
    </location>
</feature>
<evidence type="ECO:0000256" key="4">
    <source>
        <dbReference type="ARBA" id="ARBA00022771"/>
    </source>
</evidence>
<evidence type="ECO:0000256" key="5">
    <source>
        <dbReference type="ARBA" id="ARBA00022786"/>
    </source>
</evidence>
<protein>
    <submittedName>
        <fullName evidence="14">E3 ubiquitin-protein ligase RNFT2 isoform X14</fullName>
    </submittedName>
</protein>
<name>A0ABM4XLV4_VULVU</name>
<keyword evidence="4 9" id="KW-0863">Zinc-finger</keyword>
<feature type="transmembrane region" description="Helical" evidence="11">
    <location>
        <begin position="154"/>
        <end position="173"/>
    </location>
</feature>
<comment type="subcellular location">
    <subcellularLocation>
        <location evidence="1">Membrane</location>
        <topology evidence="1">Multi-pass membrane protein</topology>
    </subcellularLocation>
</comment>
<dbReference type="Gene3D" id="3.30.40.10">
    <property type="entry name" value="Zinc/RING finger domain, C3HC4 (zinc finger)"/>
    <property type="match status" value="1"/>
</dbReference>
<evidence type="ECO:0000256" key="6">
    <source>
        <dbReference type="ARBA" id="ARBA00022833"/>
    </source>
</evidence>
<keyword evidence="8 11" id="KW-0472">Membrane</keyword>
<gene>
    <name evidence="14" type="primary">RNFT2</name>
</gene>
<dbReference type="InterPro" id="IPR017907">
    <property type="entry name" value="Znf_RING_CS"/>
</dbReference>
<organism evidence="13 14">
    <name type="scientific">Vulpes vulpes</name>
    <name type="common">Red fox</name>
    <dbReference type="NCBI Taxonomy" id="9627"/>
    <lineage>
        <taxon>Eukaryota</taxon>
        <taxon>Metazoa</taxon>
        <taxon>Chordata</taxon>
        <taxon>Craniata</taxon>
        <taxon>Vertebrata</taxon>
        <taxon>Euteleostomi</taxon>
        <taxon>Mammalia</taxon>
        <taxon>Eutheria</taxon>
        <taxon>Laurasiatheria</taxon>
        <taxon>Carnivora</taxon>
        <taxon>Caniformia</taxon>
        <taxon>Canidae</taxon>
        <taxon>Vulpes</taxon>
    </lineage>
</organism>
<dbReference type="PANTHER" id="PTHR15860:SF2">
    <property type="entry name" value="RING FINGER AND TRANSMEMBRANE DOMAIN-CONTAINING PROTEIN 2"/>
    <property type="match status" value="1"/>
</dbReference>
<keyword evidence="6" id="KW-0862">Zinc</keyword>
<dbReference type="InterPro" id="IPR001841">
    <property type="entry name" value="Znf_RING"/>
</dbReference>
<evidence type="ECO:0000256" key="1">
    <source>
        <dbReference type="ARBA" id="ARBA00004141"/>
    </source>
</evidence>
<sequence>MWLLTVNQHQHLFTAHFTAACHTRTSSTSWPQHPHPPNGVLRKMQRRHSSNTDNGPPESGHRGSSLLQHVGGDHRAHSDEGGDEQPGTPAPALSELKAVVCWLQKGLPFILILLAKVCFQHKLGIAVCIGMASTFAYANSTLREQVSLKEKRSVLVILWILAFLAGNTLYVLYTFSSQQLYNSLIFLKPNLETLDFFDLLWIVGIADFVLKYVTIALKCLIVALPKIILAVKSKGKFYLVIEELSQLFRSLVPIQLWYKYIMGDDSSNSYFLGGVLIVLYSLCKNYGVRATGQQCTEAGDTCAICQAEFREPLILMCQHVFCEECLCLWLDRERTCPLCRSVAVDTLRCWKDGATSAHFQVY</sequence>
<dbReference type="RefSeq" id="XP_072579020.1">
    <property type="nucleotide sequence ID" value="XM_072722919.1"/>
</dbReference>
<reference evidence="14" key="1">
    <citation type="submission" date="2025-08" db="UniProtKB">
        <authorList>
            <consortium name="RefSeq"/>
        </authorList>
    </citation>
    <scope>IDENTIFICATION</scope>
    <source>
        <tissue evidence="14">Cell line</tissue>
    </source>
</reference>
<dbReference type="InterPro" id="IPR013083">
    <property type="entry name" value="Znf_RING/FYVE/PHD"/>
</dbReference>
<dbReference type="SUPFAM" id="SSF57850">
    <property type="entry name" value="RING/U-box"/>
    <property type="match status" value="1"/>
</dbReference>
<evidence type="ECO:0000313" key="14">
    <source>
        <dbReference type="RefSeq" id="XP_072579020.1"/>
    </source>
</evidence>